<organism evidence="2">
    <name type="scientific">Acromyrmex echinatior</name>
    <name type="common">Panamanian leafcutter ant</name>
    <name type="synonym">Acromyrmex octospinosus echinatior</name>
    <dbReference type="NCBI Taxonomy" id="103372"/>
    <lineage>
        <taxon>Eukaryota</taxon>
        <taxon>Metazoa</taxon>
        <taxon>Ecdysozoa</taxon>
        <taxon>Arthropoda</taxon>
        <taxon>Hexapoda</taxon>
        <taxon>Insecta</taxon>
        <taxon>Pterygota</taxon>
        <taxon>Neoptera</taxon>
        <taxon>Endopterygota</taxon>
        <taxon>Hymenoptera</taxon>
        <taxon>Apocrita</taxon>
        <taxon>Aculeata</taxon>
        <taxon>Formicoidea</taxon>
        <taxon>Formicidae</taxon>
        <taxon>Myrmicinae</taxon>
        <taxon>Acromyrmex</taxon>
    </lineage>
</organism>
<dbReference type="EMBL" id="GL888122">
    <property type="protein sequence ID" value="EGI66950.1"/>
    <property type="molecule type" value="Genomic_DNA"/>
</dbReference>
<name>F4WFQ7_ACREC</name>
<protein>
    <submittedName>
        <fullName evidence="1">Uncharacterized protein</fullName>
    </submittedName>
</protein>
<gene>
    <name evidence="1" type="ORF">G5I_04466</name>
</gene>
<accession>F4WFQ7</accession>
<keyword evidence="2" id="KW-1185">Reference proteome</keyword>
<dbReference type="AlphaFoldDB" id="F4WFQ7"/>
<dbReference type="STRING" id="103372.F4WFQ7"/>
<dbReference type="InParanoid" id="F4WFQ7"/>
<sequence>MKVEGGVATTTILHKIKVKEETKECCGYQQASPSCTSAATTATVATVATLTVSSATAITTTVTNSNGVSTVNANPSTTTTAIVAAATATPALQSSSIICHPPTTVANTVDSFPVDLDLKVKSKGDDGETPASSQSTWLARCVSVRFVRRLTAWSRRDKARPTLPLGFCSGLISYPPALPEHPRRYAVRGVFRDSHPHTACTYGVRLTTWSSSSALHPPLFSLLRIF</sequence>
<evidence type="ECO:0000313" key="2">
    <source>
        <dbReference type="Proteomes" id="UP000007755"/>
    </source>
</evidence>
<reference evidence="1" key="1">
    <citation type="submission" date="2011-02" db="EMBL/GenBank/DDBJ databases">
        <title>The genome of the leaf-cutting ant Acromyrmex echinatior suggests key adaptations to social evolution and fungus farming.</title>
        <authorList>
            <person name="Nygaard S."/>
            <person name="Zhang G."/>
        </authorList>
    </citation>
    <scope>NUCLEOTIDE SEQUENCE</scope>
</reference>
<proteinExistence type="predicted"/>
<dbReference type="Proteomes" id="UP000007755">
    <property type="component" value="Unassembled WGS sequence"/>
</dbReference>
<dbReference type="OrthoDB" id="2951111at2759"/>
<evidence type="ECO:0000313" key="1">
    <source>
        <dbReference type="EMBL" id="EGI66950.1"/>
    </source>
</evidence>